<sequence length="139" mass="15538">MVCSKHFVILSNILYALYALSGSLVVGGAAGVGNRILNLREQQVDINTQLIPPSQEQLQFAQQQIKKSVQEEYVQCLSDSDVGFNNSQVLMMSPLFTTKPKKQKAEVQPSDEELFRRQHLLSMTSDQLTASVVQRQLAK</sequence>
<keyword evidence="1" id="KW-0812">Transmembrane</keyword>
<dbReference type="Proteomes" id="UP001431209">
    <property type="component" value="Unassembled WGS sequence"/>
</dbReference>
<dbReference type="AlphaFoldDB" id="A0AAW2YTQ6"/>
<reference evidence="2 3" key="1">
    <citation type="submission" date="2024-03" db="EMBL/GenBank/DDBJ databases">
        <title>The Acrasis kona genome and developmental transcriptomes reveal deep origins of eukaryotic multicellular pathways.</title>
        <authorList>
            <person name="Sheikh S."/>
            <person name="Fu C.-J."/>
            <person name="Brown M.W."/>
            <person name="Baldauf S.L."/>
        </authorList>
    </citation>
    <scope>NUCLEOTIDE SEQUENCE [LARGE SCALE GENOMIC DNA]</scope>
    <source>
        <strain evidence="2 3">ATCC MYA-3509</strain>
    </source>
</reference>
<proteinExistence type="predicted"/>
<protein>
    <submittedName>
        <fullName evidence="2">Serine/threonine-protein phosphatase 2B catalytic subunit</fullName>
    </submittedName>
</protein>
<dbReference type="EMBL" id="JAOPGA020000657">
    <property type="protein sequence ID" value="KAL0480474.1"/>
    <property type="molecule type" value="Genomic_DNA"/>
</dbReference>
<evidence type="ECO:0000256" key="1">
    <source>
        <dbReference type="SAM" id="Phobius"/>
    </source>
</evidence>
<keyword evidence="1" id="KW-1133">Transmembrane helix</keyword>
<keyword evidence="3" id="KW-1185">Reference proteome</keyword>
<evidence type="ECO:0000313" key="3">
    <source>
        <dbReference type="Proteomes" id="UP001431209"/>
    </source>
</evidence>
<comment type="caution">
    <text evidence="2">The sequence shown here is derived from an EMBL/GenBank/DDBJ whole genome shotgun (WGS) entry which is preliminary data.</text>
</comment>
<keyword evidence="1" id="KW-0472">Membrane</keyword>
<name>A0AAW2YTQ6_9EUKA</name>
<evidence type="ECO:0000313" key="2">
    <source>
        <dbReference type="EMBL" id="KAL0480474.1"/>
    </source>
</evidence>
<gene>
    <name evidence="2" type="ORF">AKO1_011074</name>
</gene>
<organism evidence="2 3">
    <name type="scientific">Acrasis kona</name>
    <dbReference type="NCBI Taxonomy" id="1008807"/>
    <lineage>
        <taxon>Eukaryota</taxon>
        <taxon>Discoba</taxon>
        <taxon>Heterolobosea</taxon>
        <taxon>Tetramitia</taxon>
        <taxon>Eutetramitia</taxon>
        <taxon>Acrasidae</taxon>
        <taxon>Acrasis</taxon>
    </lineage>
</organism>
<accession>A0AAW2YTQ6</accession>
<feature type="transmembrane region" description="Helical" evidence="1">
    <location>
        <begin position="12"/>
        <end position="32"/>
    </location>
</feature>